<dbReference type="Pfam" id="PF13672">
    <property type="entry name" value="PP2C_2"/>
    <property type="match status" value="1"/>
</dbReference>
<evidence type="ECO:0000256" key="2">
    <source>
        <dbReference type="ARBA" id="ARBA00022679"/>
    </source>
</evidence>
<dbReference type="InterPro" id="IPR036457">
    <property type="entry name" value="PPM-type-like_dom_sf"/>
</dbReference>
<keyword evidence="5" id="KW-0067">ATP-binding</keyword>
<dbReference type="InterPro" id="IPR008266">
    <property type="entry name" value="Tyr_kinase_AS"/>
</dbReference>
<dbReference type="PROSITE" id="PS51746">
    <property type="entry name" value="PPM_2"/>
    <property type="match status" value="1"/>
</dbReference>
<dbReference type="CDD" id="cd14014">
    <property type="entry name" value="STKc_PknB_like"/>
    <property type="match status" value="1"/>
</dbReference>
<dbReference type="SUPFAM" id="SSF81606">
    <property type="entry name" value="PP2C-like"/>
    <property type="match status" value="1"/>
</dbReference>
<dbReference type="Gene3D" id="3.60.40.10">
    <property type="entry name" value="PPM-type phosphatase domain"/>
    <property type="match status" value="1"/>
</dbReference>
<evidence type="ECO:0000256" key="1">
    <source>
        <dbReference type="ARBA" id="ARBA00022527"/>
    </source>
</evidence>
<feature type="domain" description="Protein kinase" evidence="7">
    <location>
        <begin position="273"/>
        <end position="530"/>
    </location>
</feature>
<dbReference type="Gene3D" id="3.30.200.20">
    <property type="entry name" value="Phosphorylase Kinase, domain 1"/>
    <property type="match status" value="1"/>
</dbReference>
<dbReference type="GO" id="GO:0016301">
    <property type="term" value="F:kinase activity"/>
    <property type="evidence" value="ECO:0007669"/>
    <property type="project" value="UniProtKB-KW"/>
</dbReference>
<keyword evidence="6" id="KW-1133">Transmembrane helix</keyword>
<protein>
    <submittedName>
        <fullName evidence="9">Bifunctional protein-serine/threonine kinase/phosphatase</fullName>
    </submittedName>
</protein>
<dbReference type="InterPro" id="IPR011009">
    <property type="entry name" value="Kinase-like_dom_sf"/>
</dbReference>
<evidence type="ECO:0000259" key="7">
    <source>
        <dbReference type="PROSITE" id="PS50011"/>
    </source>
</evidence>
<evidence type="ECO:0000256" key="3">
    <source>
        <dbReference type="ARBA" id="ARBA00022741"/>
    </source>
</evidence>
<dbReference type="Pfam" id="PF00069">
    <property type="entry name" value="Pkinase"/>
    <property type="match status" value="1"/>
</dbReference>
<keyword evidence="2" id="KW-0808">Transferase</keyword>
<evidence type="ECO:0000256" key="6">
    <source>
        <dbReference type="SAM" id="Phobius"/>
    </source>
</evidence>
<dbReference type="EMBL" id="JAFEUM010000001">
    <property type="protein sequence ID" value="MBM7035546.1"/>
    <property type="molecule type" value="Genomic_DNA"/>
</dbReference>
<dbReference type="SUPFAM" id="SSF56112">
    <property type="entry name" value="Protein kinase-like (PK-like)"/>
    <property type="match status" value="1"/>
</dbReference>
<dbReference type="PANTHER" id="PTHR24351">
    <property type="entry name" value="RIBOSOMAL PROTEIN S6 KINASE"/>
    <property type="match status" value="1"/>
</dbReference>
<sequence length="574" mass="63508">MSQSLELYVGSATNKGNKPVNQDAIVSVIPKESVIQNKGAVFAVADGISSSLVSDQASQTAVAALANDYYSTPDAWSTKNSALKVISATNAWLHAQSMKTESRFDLNTGYVCTLSALIIKSHTAYIFHCGDSRIYHLAAPLPDKKATLTQLTQDHRTYQTTQSYLANALGLHSQIHLDFQEQSVSVGDSFLLASDGVFDFVAEQDIVDLMSQLSAHDCAQQLVSLALKNGSDDNLSAVVVEVNQLPSASFHELQMQGLKAPKQAAVGHSIDGFELIRELYVSSRSHVFLASRKQENDDRLYALKVLSTELSNDQTAIEAMLMEEWVGQRVRNPHLLSFPKLDAPKTALYVVSDFIEGSTLERWMLDNPEPDLETVRRIVAQVAKGLQAMHRQEMVHQDLRPANIMIDAQGTVMLVDFGATRVAGLVETDTRPSLIMGTAQYSAPEYFLGDIGSSQSDLFSLSVITYQMLTGKLPYGTGIAKCHTSKQLQSLQYVPLASHRDDVPNWVDYCIKKGCDLRPDKRQLEVSEFVNELEAPSLDSRQHRALPIIEKNPIMFWQRCCLVLFVMLLAALWH</sequence>
<keyword evidence="3" id="KW-0547">Nucleotide-binding</keyword>
<name>A0ABS2HEM9_9VIBR</name>
<dbReference type="Gene3D" id="1.10.510.10">
    <property type="entry name" value="Transferase(Phosphotransferase) domain 1"/>
    <property type="match status" value="1"/>
</dbReference>
<keyword evidence="4 9" id="KW-0418">Kinase</keyword>
<feature type="transmembrane region" description="Helical" evidence="6">
    <location>
        <begin position="554"/>
        <end position="573"/>
    </location>
</feature>
<accession>A0ABS2HEM9</accession>
<dbReference type="RefSeq" id="WP_205157139.1">
    <property type="nucleotide sequence ID" value="NZ_JAFEUM010000001.1"/>
</dbReference>
<dbReference type="CDD" id="cd00143">
    <property type="entry name" value="PP2Cc"/>
    <property type="match status" value="1"/>
</dbReference>
<dbReference type="InterPro" id="IPR000719">
    <property type="entry name" value="Prot_kinase_dom"/>
</dbReference>
<dbReference type="Proteomes" id="UP000809621">
    <property type="component" value="Unassembled WGS sequence"/>
</dbReference>
<evidence type="ECO:0000256" key="5">
    <source>
        <dbReference type="ARBA" id="ARBA00022840"/>
    </source>
</evidence>
<dbReference type="PROSITE" id="PS00109">
    <property type="entry name" value="PROTEIN_KINASE_TYR"/>
    <property type="match status" value="1"/>
</dbReference>
<keyword evidence="6" id="KW-0812">Transmembrane</keyword>
<evidence type="ECO:0000313" key="9">
    <source>
        <dbReference type="EMBL" id="MBM7035546.1"/>
    </source>
</evidence>
<dbReference type="SMART" id="SM00331">
    <property type="entry name" value="PP2C_SIG"/>
    <property type="match status" value="1"/>
</dbReference>
<reference evidence="9 10" key="1">
    <citation type="submission" date="2021-02" db="EMBL/GenBank/DDBJ databases">
        <authorList>
            <person name="Park J.-S."/>
        </authorList>
    </citation>
    <scope>NUCLEOTIDE SEQUENCE [LARGE SCALE GENOMIC DNA]</scope>
    <source>
        <strain evidence="9 10">188UL20-2</strain>
    </source>
</reference>
<evidence type="ECO:0000259" key="8">
    <source>
        <dbReference type="PROSITE" id="PS51746"/>
    </source>
</evidence>
<dbReference type="PROSITE" id="PS50011">
    <property type="entry name" value="PROTEIN_KINASE_DOM"/>
    <property type="match status" value="1"/>
</dbReference>
<evidence type="ECO:0000256" key="4">
    <source>
        <dbReference type="ARBA" id="ARBA00022777"/>
    </source>
</evidence>
<dbReference type="InterPro" id="IPR001932">
    <property type="entry name" value="PPM-type_phosphatase-like_dom"/>
</dbReference>
<feature type="domain" description="PPM-type phosphatase" evidence="8">
    <location>
        <begin position="8"/>
        <end position="242"/>
    </location>
</feature>
<comment type="caution">
    <text evidence="9">The sequence shown here is derived from an EMBL/GenBank/DDBJ whole genome shotgun (WGS) entry which is preliminary data.</text>
</comment>
<keyword evidence="6" id="KW-0472">Membrane</keyword>
<dbReference type="SMART" id="SM00332">
    <property type="entry name" value="PP2Cc"/>
    <property type="match status" value="1"/>
</dbReference>
<evidence type="ECO:0000313" key="10">
    <source>
        <dbReference type="Proteomes" id="UP000809621"/>
    </source>
</evidence>
<keyword evidence="1" id="KW-0723">Serine/threonine-protein kinase</keyword>
<organism evidence="9 10">
    <name type="scientific">Vibrio ulleungensis</name>
    <dbReference type="NCBI Taxonomy" id="2807619"/>
    <lineage>
        <taxon>Bacteria</taxon>
        <taxon>Pseudomonadati</taxon>
        <taxon>Pseudomonadota</taxon>
        <taxon>Gammaproteobacteria</taxon>
        <taxon>Vibrionales</taxon>
        <taxon>Vibrionaceae</taxon>
        <taxon>Vibrio</taxon>
    </lineage>
</organism>
<proteinExistence type="predicted"/>
<gene>
    <name evidence="9" type="ORF">JQC93_03920</name>
</gene>
<keyword evidence="10" id="KW-1185">Reference proteome</keyword>